<dbReference type="InterPro" id="IPR050678">
    <property type="entry name" value="DNA_Partitioning_ATPase"/>
</dbReference>
<dbReference type="PANTHER" id="PTHR13696">
    <property type="entry name" value="P-LOOP CONTAINING NUCLEOSIDE TRIPHOSPHATE HYDROLASE"/>
    <property type="match status" value="1"/>
</dbReference>
<dbReference type="InterPro" id="IPR027417">
    <property type="entry name" value="P-loop_NTPase"/>
</dbReference>
<dbReference type="PANTHER" id="PTHR13696:SF96">
    <property type="entry name" value="COBQ_COBB_MIND_PARA NUCLEOTIDE BINDING DOMAIN-CONTAINING PROTEIN"/>
    <property type="match status" value="1"/>
</dbReference>
<dbReference type="InterPro" id="IPR002586">
    <property type="entry name" value="CobQ/CobB/MinD/ParA_Nub-bd_dom"/>
</dbReference>
<comment type="caution">
    <text evidence="2">The sequence shown here is derived from an EMBL/GenBank/DDBJ whole genome shotgun (WGS) entry which is preliminary data.</text>
</comment>
<dbReference type="RefSeq" id="WP_023444288.1">
    <property type="nucleotide sequence ID" value="NZ_AOFQ01000011.1"/>
</dbReference>
<proteinExistence type="predicted"/>
<dbReference type="CDD" id="cd02042">
    <property type="entry name" value="ParAB_family"/>
    <property type="match status" value="1"/>
</dbReference>
<organism evidence="2 3">
    <name type="scientific">Stutzerimonas chloritidismutans AW-1</name>
    <dbReference type="NCBI Taxonomy" id="1263865"/>
    <lineage>
        <taxon>Bacteria</taxon>
        <taxon>Pseudomonadati</taxon>
        <taxon>Pseudomonadota</taxon>
        <taxon>Gammaproteobacteria</taxon>
        <taxon>Pseudomonadales</taxon>
        <taxon>Pseudomonadaceae</taxon>
        <taxon>Stutzerimonas</taxon>
    </lineage>
</organism>
<dbReference type="Gene3D" id="3.40.50.300">
    <property type="entry name" value="P-loop containing nucleotide triphosphate hydrolases"/>
    <property type="match status" value="1"/>
</dbReference>
<evidence type="ECO:0000259" key="1">
    <source>
        <dbReference type="Pfam" id="PF01656"/>
    </source>
</evidence>
<dbReference type="Proteomes" id="UP000017822">
    <property type="component" value="Unassembled WGS sequence"/>
</dbReference>
<dbReference type="PATRIC" id="fig|1263865.4.peg.845"/>
<evidence type="ECO:0000313" key="2">
    <source>
        <dbReference type="EMBL" id="ESR00729.1"/>
    </source>
</evidence>
<feature type="domain" description="CobQ/CobB/MinD/ParA nucleotide binding" evidence="1">
    <location>
        <begin position="3"/>
        <end position="188"/>
    </location>
</feature>
<reference evidence="2 3" key="1">
    <citation type="submission" date="2013-07" db="EMBL/GenBank/DDBJ databases">
        <authorList>
            <person name="Schaap P.J."/>
            <person name="Mehboob F."/>
            <person name="Oosterkamp M.J."/>
            <person name="de Vos W.M."/>
            <person name="Stams A.J.M."/>
            <person name="Koehorst J.J."/>
        </authorList>
    </citation>
    <scope>NUCLEOTIDE SEQUENCE [LARGE SCALE GENOMIC DNA]</scope>
    <source>
        <strain evidence="2 3">AW-1</strain>
    </source>
</reference>
<gene>
    <name evidence="2" type="ORF">F753_04325</name>
</gene>
<dbReference type="AlphaFoldDB" id="V4QLI2"/>
<dbReference type="Pfam" id="PF01656">
    <property type="entry name" value="CbiA"/>
    <property type="match status" value="1"/>
</dbReference>
<protein>
    <recommendedName>
        <fullName evidence="1">CobQ/CobB/MinD/ParA nucleotide binding domain-containing protein</fullName>
    </recommendedName>
</protein>
<sequence>MRIAVAHIKGGVSKSTTAVHLAAAAAKRGPTLLIDGDPQASAASWAAWRRDAKRSPSPTTIVLKDRAVLDEGRTLSANYETTIVDVGGRDSGALRAALLLADLAIIPVGASSFDAATMTDLQEIIGMARDFNRDLKVKILLSRIDPRTKNTETKELIEFLQEEGMEILESIICERVGFRRAIKEGATVEELGKDQLAINEMQALFNEVLK</sequence>
<evidence type="ECO:0000313" key="3">
    <source>
        <dbReference type="Proteomes" id="UP000017822"/>
    </source>
</evidence>
<dbReference type="SUPFAM" id="SSF52540">
    <property type="entry name" value="P-loop containing nucleoside triphosphate hydrolases"/>
    <property type="match status" value="1"/>
</dbReference>
<name>V4QLI2_STUCH</name>
<accession>V4QLI2</accession>
<dbReference type="PIRSF" id="PIRSF009320">
    <property type="entry name" value="Nuc_binding_HP_1000"/>
    <property type="match status" value="1"/>
</dbReference>
<dbReference type="EMBL" id="AOFQ01000011">
    <property type="protein sequence ID" value="ESR00729.1"/>
    <property type="molecule type" value="Genomic_DNA"/>
</dbReference>